<reference evidence="1" key="1">
    <citation type="journal article" date="2021" name="PeerJ">
        <title>Extensive microbial diversity within the chicken gut microbiome revealed by metagenomics and culture.</title>
        <authorList>
            <person name="Gilroy R."/>
            <person name="Ravi A."/>
            <person name="Getino M."/>
            <person name="Pursley I."/>
            <person name="Horton D.L."/>
            <person name="Alikhan N.F."/>
            <person name="Baker D."/>
            <person name="Gharbi K."/>
            <person name="Hall N."/>
            <person name="Watson M."/>
            <person name="Adriaenssens E.M."/>
            <person name="Foster-Nyarko E."/>
            <person name="Jarju S."/>
            <person name="Secka A."/>
            <person name="Antonio M."/>
            <person name="Oren A."/>
            <person name="Chaudhuri R.R."/>
            <person name="La Ragione R."/>
            <person name="Hildebrand F."/>
            <person name="Pallen M.J."/>
        </authorList>
    </citation>
    <scope>NUCLEOTIDE SEQUENCE</scope>
    <source>
        <strain evidence="1">ChiHejej3B27-3195</strain>
    </source>
</reference>
<dbReference type="Gene3D" id="3.40.190.10">
    <property type="entry name" value="Periplasmic binding protein-like II"/>
    <property type="match status" value="2"/>
</dbReference>
<dbReference type="EMBL" id="DXGD01000217">
    <property type="protein sequence ID" value="HIW99661.1"/>
    <property type="molecule type" value="Genomic_DNA"/>
</dbReference>
<dbReference type="NCBIfam" id="TIGR02122">
    <property type="entry name" value="TRAP_TAXI"/>
    <property type="match status" value="1"/>
</dbReference>
<dbReference type="AlphaFoldDB" id="A0A9D1USM4"/>
<dbReference type="Proteomes" id="UP000824151">
    <property type="component" value="Unassembled WGS sequence"/>
</dbReference>
<dbReference type="PANTHER" id="PTHR42941">
    <property type="entry name" value="SLL1037 PROTEIN"/>
    <property type="match status" value="1"/>
</dbReference>
<organism evidence="1 2">
    <name type="scientific">Candidatus Nesterenkonia stercoripullorum</name>
    <dbReference type="NCBI Taxonomy" id="2838701"/>
    <lineage>
        <taxon>Bacteria</taxon>
        <taxon>Bacillati</taxon>
        <taxon>Actinomycetota</taxon>
        <taxon>Actinomycetes</taxon>
        <taxon>Micrococcales</taxon>
        <taxon>Micrococcaceae</taxon>
        <taxon>Nesterenkonia</taxon>
    </lineage>
</organism>
<accession>A0A9D1USM4</accession>
<dbReference type="PROSITE" id="PS51318">
    <property type="entry name" value="TAT"/>
    <property type="match status" value="1"/>
</dbReference>
<evidence type="ECO:0000313" key="2">
    <source>
        <dbReference type="Proteomes" id="UP000824151"/>
    </source>
</evidence>
<sequence length="308" mass="33178">MTTPPLSRRQILSLGAALGLLTSCGTGNGGEVRTRLGLATGPEGAVYREIGHAIADLVHRERPDIGIDIRYTDAAWENILLMDEGEVDLMLANIDVAQTEETPAKALGRLFESIFHVIVPKSAEIDGLEDLDGRVIACGQPLSGTRYMAQVIFEDAGIAPTIRDFSQTASMEELARGEVDAVVSLTGMPMPALLNAEDREQYTLLPLGRTVDDVVRTRPMHYLPVDIPASMYPGLGSARTLAVPTLLLADPALDEELAADLTGLIFENTRELSQAHPGAGSINDRTGSATVPIPLHPGAERWFREHKL</sequence>
<gene>
    <name evidence="1" type="ORF">H9871_05915</name>
</gene>
<name>A0A9D1USM4_9MICC</name>
<comment type="caution">
    <text evidence="1">The sequence shown here is derived from an EMBL/GenBank/DDBJ whole genome shotgun (WGS) entry which is preliminary data.</text>
</comment>
<evidence type="ECO:0000313" key="1">
    <source>
        <dbReference type="EMBL" id="HIW99661.1"/>
    </source>
</evidence>
<dbReference type="InterPro" id="IPR006311">
    <property type="entry name" value="TAT_signal"/>
</dbReference>
<dbReference type="PANTHER" id="PTHR42941:SF1">
    <property type="entry name" value="SLL1037 PROTEIN"/>
    <property type="match status" value="1"/>
</dbReference>
<dbReference type="SUPFAM" id="SSF53850">
    <property type="entry name" value="Periplasmic binding protein-like II"/>
    <property type="match status" value="1"/>
</dbReference>
<dbReference type="Pfam" id="PF16868">
    <property type="entry name" value="NMT1_3"/>
    <property type="match status" value="1"/>
</dbReference>
<proteinExistence type="predicted"/>
<dbReference type="InterPro" id="IPR011852">
    <property type="entry name" value="TRAP_TAXI"/>
</dbReference>
<reference evidence="1" key="2">
    <citation type="submission" date="2021-04" db="EMBL/GenBank/DDBJ databases">
        <authorList>
            <person name="Gilroy R."/>
        </authorList>
    </citation>
    <scope>NUCLEOTIDE SEQUENCE</scope>
    <source>
        <strain evidence="1">ChiHejej3B27-3195</strain>
    </source>
</reference>
<protein>
    <submittedName>
        <fullName evidence="1">TAXI family TRAP transporter solute-binding subunit</fullName>
    </submittedName>
</protein>